<keyword evidence="4 6" id="KW-1133">Transmembrane helix</keyword>
<dbReference type="InterPro" id="IPR027469">
    <property type="entry name" value="Cation_efflux_TMD_sf"/>
</dbReference>
<dbReference type="Pfam" id="PF01545">
    <property type="entry name" value="Cation_efflux"/>
    <property type="match status" value="1"/>
</dbReference>
<evidence type="ECO:0000313" key="8">
    <source>
        <dbReference type="EMBL" id="CAG8706039.1"/>
    </source>
</evidence>
<sequence length="187" mass="20967">AYDRIRNPRGVNGKTMFIISCIGVLINLLLIFVLGHTHFNRRDSKDNKDYHHSGDGVNIRAALLHVLGDLLSSLGVLISSIVIIYDPSKVWVDPLCTFFFSALVMVTTFGILKSSIRVLMEATPSHIDIQAVKLDLKSIEGVRSVHDLHDNTRCPPKTPKMQSNSIFRNIHAILNIINDQKDVEKEI</sequence>
<dbReference type="SUPFAM" id="SSF161111">
    <property type="entry name" value="Cation efflux protein transmembrane domain-like"/>
    <property type="match status" value="1"/>
</dbReference>
<evidence type="ECO:0000256" key="3">
    <source>
        <dbReference type="ARBA" id="ARBA00022906"/>
    </source>
</evidence>
<gene>
    <name evidence="8" type="ORF">AMORRO_LOCUS12416</name>
</gene>
<keyword evidence="3" id="KW-0406">Ion transport</keyword>
<dbReference type="AlphaFoldDB" id="A0A9N9HU54"/>
<evidence type="ECO:0000256" key="6">
    <source>
        <dbReference type="SAM" id="Phobius"/>
    </source>
</evidence>
<dbReference type="InterPro" id="IPR050681">
    <property type="entry name" value="CDF/SLC30A"/>
</dbReference>
<evidence type="ECO:0000256" key="1">
    <source>
        <dbReference type="ARBA" id="ARBA00004141"/>
    </source>
</evidence>
<keyword evidence="5 6" id="KW-0472">Membrane</keyword>
<dbReference type="PANTHER" id="PTHR11562:SF17">
    <property type="entry name" value="RE54080P-RELATED"/>
    <property type="match status" value="1"/>
</dbReference>
<comment type="subcellular location">
    <subcellularLocation>
        <location evidence="1">Membrane</location>
        <topology evidence="1">Multi-pass membrane protein</topology>
    </subcellularLocation>
</comment>
<dbReference type="GO" id="GO:0005385">
    <property type="term" value="F:zinc ion transmembrane transporter activity"/>
    <property type="evidence" value="ECO:0007669"/>
    <property type="project" value="TreeGrafter"/>
</dbReference>
<dbReference type="OrthoDB" id="9944568at2759"/>
<keyword evidence="3" id="KW-0864">Zinc transport</keyword>
<evidence type="ECO:0000256" key="4">
    <source>
        <dbReference type="ARBA" id="ARBA00022989"/>
    </source>
</evidence>
<feature type="transmembrane region" description="Helical" evidence="6">
    <location>
        <begin position="62"/>
        <end position="85"/>
    </location>
</feature>
<accession>A0A9N9HU54</accession>
<protein>
    <submittedName>
        <fullName evidence="8">8769_t:CDS:1</fullName>
    </submittedName>
</protein>
<keyword evidence="3" id="KW-0813">Transport</keyword>
<reference evidence="8" key="1">
    <citation type="submission" date="2021-06" db="EMBL/GenBank/DDBJ databases">
        <authorList>
            <person name="Kallberg Y."/>
            <person name="Tangrot J."/>
            <person name="Rosling A."/>
        </authorList>
    </citation>
    <scope>NUCLEOTIDE SEQUENCE</scope>
    <source>
        <strain evidence="8">CL551</strain>
    </source>
</reference>
<feature type="transmembrane region" description="Helical" evidence="6">
    <location>
        <begin position="16"/>
        <end position="35"/>
    </location>
</feature>
<dbReference type="NCBIfam" id="TIGR01297">
    <property type="entry name" value="CDF"/>
    <property type="match status" value="1"/>
</dbReference>
<dbReference type="InterPro" id="IPR058533">
    <property type="entry name" value="Cation_efflux_TM"/>
</dbReference>
<feature type="domain" description="Cation efflux protein transmembrane" evidence="7">
    <location>
        <begin position="10"/>
        <end position="120"/>
    </location>
</feature>
<evidence type="ECO:0000259" key="7">
    <source>
        <dbReference type="Pfam" id="PF01545"/>
    </source>
</evidence>
<proteinExistence type="predicted"/>
<evidence type="ECO:0000256" key="2">
    <source>
        <dbReference type="ARBA" id="ARBA00022692"/>
    </source>
</evidence>
<feature type="transmembrane region" description="Helical" evidence="6">
    <location>
        <begin position="91"/>
        <end position="112"/>
    </location>
</feature>
<dbReference type="Proteomes" id="UP000789342">
    <property type="component" value="Unassembled WGS sequence"/>
</dbReference>
<keyword evidence="3" id="KW-0862">Zinc</keyword>
<dbReference type="GO" id="GO:0098771">
    <property type="term" value="P:inorganic ion homeostasis"/>
    <property type="evidence" value="ECO:0007669"/>
    <property type="project" value="UniProtKB-ARBA"/>
</dbReference>
<evidence type="ECO:0000313" key="9">
    <source>
        <dbReference type="Proteomes" id="UP000789342"/>
    </source>
</evidence>
<evidence type="ECO:0000256" key="5">
    <source>
        <dbReference type="ARBA" id="ARBA00023136"/>
    </source>
</evidence>
<keyword evidence="9" id="KW-1185">Reference proteome</keyword>
<name>A0A9N9HU54_9GLOM</name>
<dbReference type="InterPro" id="IPR002524">
    <property type="entry name" value="Cation_efflux"/>
</dbReference>
<organism evidence="8 9">
    <name type="scientific">Acaulospora morrowiae</name>
    <dbReference type="NCBI Taxonomy" id="94023"/>
    <lineage>
        <taxon>Eukaryota</taxon>
        <taxon>Fungi</taxon>
        <taxon>Fungi incertae sedis</taxon>
        <taxon>Mucoromycota</taxon>
        <taxon>Glomeromycotina</taxon>
        <taxon>Glomeromycetes</taxon>
        <taxon>Diversisporales</taxon>
        <taxon>Acaulosporaceae</taxon>
        <taxon>Acaulospora</taxon>
    </lineage>
</organism>
<keyword evidence="2 6" id="KW-0812">Transmembrane</keyword>
<dbReference type="Gene3D" id="1.20.1510.10">
    <property type="entry name" value="Cation efflux protein transmembrane domain"/>
    <property type="match status" value="1"/>
</dbReference>
<dbReference type="PANTHER" id="PTHR11562">
    <property type="entry name" value="CATION EFFLUX PROTEIN/ ZINC TRANSPORTER"/>
    <property type="match status" value="1"/>
</dbReference>
<dbReference type="EMBL" id="CAJVPV010018206">
    <property type="protein sequence ID" value="CAG8706039.1"/>
    <property type="molecule type" value="Genomic_DNA"/>
</dbReference>
<comment type="caution">
    <text evidence="8">The sequence shown here is derived from an EMBL/GenBank/DDBJ whole genome shotgun (WGS) entry which is preliminary data.</text>
</comment>
<dbReference type="GO" id="GO:0030003">
    <property type="term" value="P:intracellular monoatomic cation homeostasis"/>
    <property type="evidence" value="ECO:0007669"/>
    <property type="project" value="UniProtKB-ARBA"/>
</dbReference>
<feature type="non-terminal residue" evidence="8">
    <location>
        <position position="187"/>
    </location>
</feature>
<dbReference type="GO" id="GO:0005886">
    <property type="term" value="C:plasma membrane"/>
    <property type="evidence" value="ECO:0007669"/>
    <property type="project" value="TreeGrafter"/>
</dbReference>